<keyword evidence="1" id="KW-0812">Transmembrane</keyword>
<evidence type="ECO:0000313" key="2">
    <source>
        <dbReference type="EMBL" id="AFJ91655.1"/>
    </source>
</evidence>
<accession>I2E2D7</accession>
<gene>
    <name evidence="2" type="ORF">pHRC017_0684</name>
</gene>
<name>I2E2D7_RHIML</name>
<protein>
    <recommendedName>
        <fullName evidence="3">FUSC family protein</fullName>
    </recommendedName>
</protein>
<evidence type="ECO:0000256" key="1">
    <source>
        <dbReference type="SAM" id="Phobius"/>
    </source>
</evidence>
<keyword evidence="2" id="KW-0614">Plasmid</keyword>
<keyword evidence="1" id="KW-1133">Transmembrane helix</keyword>
<geneLocation type="plasmid" evidence="2">
    <name>pHRC017</name>
</geneLocation>
<proteinExistence type="predicted"/>
<sequence>MVMLASAVEGYRHLSDVVFLAIIFVAVYGRAFGQRWFAIGMFAFMSYFTGAYLRPSLDQLPALVLGAGISAAIAHLVRTVLLPNDRDLLRAIASVQQRVDEILHEIAAAAGRPILRAADRRRLHALEERLKEAVLMAESLTTQVVRQSYGHFPARAI</sequence>
<feature type="transmembrane region" description="Helical" evidence="1">
    <location>
        <begin position="60"/>
        <end position="81"/>
    </location>
</feature>
<reference evidence="2" key="1">
    <citation type="journal article" date="2012" name="Mol. Plant Microbe Interact.">
        <title>Rhizobial plasmids that cause impaired symbiotic nitrogen fixation and enhanced host invasion.</title>
        <authorList>
            <person name="Crook M.B."/>
            <person name="Lindsay D.P."/>
            <person name="Biggs M.B."/>
            <person name="Bentley J.S."/>
            <person name="Price J.C."/>
            <person name="Clement S.C."/>
            <person name="Clement M.J."/>
            <person name="Long S.R."/>
            <person name="Griffitts J.S."/>
        </authorList>
    </citation>
    <scope>NUCLEOTIDE SEQUENCE</scope>
    <source>
        <strain evidence="2">C017</strain>
        <plasmid evidence="2">pHRC017</plasmid>
    </source>
</reference>
<feature type="transmembrane region" description="Helical" evidence="1">
    <location>
        <begin position="12"/>
        <end position="29"/>
    </location>
</feature>
<dbReference type="EMBL" id="JQ665880">
    <property type="protein sequence ID" value="AFJ91655.1"/>
    <property type="molecule type" value="Genomic_DNA"/>
</dbReference>
<keyword evidence="1" id="KW-0472">Membrane</keyword>
<organism evidence="2">
    <name type="scientific">Rhizobium meliloti</name>
    <name type="common">Ensifer meliloti</name>
    <name type="synonym">Sinorhizobium meliloti</name>
    <dbReference type="NCBI Taxonomy" id="382"/>
    <lineage>
        <taxon>Bacteria</taxon>
        <taxon>Pseudomonadati</taxon>
        <taxon>Pseudomonadota</taxon>
        <taxon>Alphaproteobacteria</taxon>
        <taxon>Hyphomicrobiales</taxon>
        <taxon>Rhizobiaceae</taxon>
        <taxon>Sinorhizobium/Ensifer group</taxon>
        <taxon>Sinorhizobium</taxon>
    </lineage>
</organism>
<dbReference type="AlphaFoldDB" id="I2E2D7"/>
<feature type="transmembrane region" description="Helical" evidence="1">
    <location>
        <begin position="36"/>
        <end position="54"/>
    </location>
</feature>
<evidence type="ECO:0008006" key="3">
    <source>
        <dbReference type="Google" id="ProtNLM"/>
    </source>
</evidence>